<evidence type="ECO:0000313" key="1">
    <source>
        <dbReference type="EMBL" id="NGP87828.1"/>
    </source>
</evidence>
<proteinExistence type="predicted"/>
<dbReference type="Proteomes" id="UP000479132">
    <property type="component" value="Unassembled WGS sequence"/>
</dbReference>
<dbReference type="RefSeq" id="WP_165266940.1">
    <property type="nucleotide sequence ID" value="NZ_JAALLS010000005.1"/>
</dbReference>
<organism evidence="1 2">
    <name type="scientific">Fodinibius halophilus</name>
    <dbReference type="NCBI Taxonomy" id="1736908"/>
    <lineage>
        <taxon>Bacteria</taxon>
        <taxon>Pseudomonadati</taxon>
        <taxon>Balneolota</taxon>
        <taxon>Balneolia</taxon>
        <taxon>Balneolales</taxon>
        <taxon>Balneolaceae</taxon>
        <taxon>Fodinibius</taxon>
    </lineage>
</organism>
<reference evidence="1 2" key="1">
    <citation type="submission" date="2020-02" db="EMBL/GenBank/DDBJ databases">
        <title>Aliifodinibius halophilus 2W32, complete genome.</title>
        <authorList>
            <person name="Li Y."/>
            <person name="Wu S."/>
        </authorList>
    </citation>
    <scope>NUCLEOTIDE SEQUENCE [LARGE SCALE GENOMIC DNA]</scope>
    <source>
        <strain evidence="1 2">2W32</strain>
    </source>
</reference>
<keyword evidence="2" id="KW-1185">Reference proteome</keyword>
<comment type="caution">
    <text evidence="1">The sequence shown here is derived from an EMBL/GenBank/DDBJ whole genome shotgun (WGS) entry which is preliminary data.</text>
</comment>
<protein>
    <recommendedName>
        <fullName evidence="3">DUF4402 domain-containing protein</fullName>
    </recommendedName>
</protein>
<name>A0A6M1SV70_9BACT</name>
<accession>A0A6M1SV70</accession>
<evidence type="ECO:0008006" key="3">
    <source>
        <dbReference type="Google" id="ProtNLM"/>
    </source>
</evidence>
<evidence type="ECO:0000313" key="2">
    <source>
        <dbReference type="Proteomes" id="UP000479132"/>
    </source>
</evidence>
<dbReference type="AlphaFoldDB" id="A0A6M1SV70"/>
<sequence length="197" mass="21095">MGNRITAISLILIFAITIGSRAQEIDFGDYGNYTLTVDELNNNDLEFGQVISGSGLHSIGINNAKVISITGVEYIDVIVDVTGANSLYLNGNPGNAGDSQKSIPFTLKAAYANNQGTPTIGQAKFITGITNNSFIKQFPILERQHQPPGPPPTPPTNAFDQAQVEETAYLYLYGDINVGNVDAGTYSSTIDITVNYD</sequence>
<gene>
    <name evidence="1" type="ORF">G3569_05650</name>
</gene>
<dbReference type="EMBL" id="JAALLS010000005">
    <property type="protein sequence ID" value="NGP87828.1"/>
    <property type="molecule type" value="Genomic_DNA"/>
</dbReference>